<protein>
    <recommendedName>
        <fullName evidence="1">F-box domain-containing protein</fullName>
    </recommendedName>
</protein>
<dbReference type="Proteomes" id="UP000541444">
    <property type="component" value="Unassembled WGS sequence"/>
</dbReference>
<evidence type="ECO:0000313" key="2">
    <source>
        <dbReference type="EMBL" id="KAF6156350.1"/>
    </source>
</evidence>
<dbReference type="InterPro" id="IPR053781">
    <property type="entry name" value="F-box_AtFBL13-like"/>
</dbReference>
<comment type="caution">
    <text evidence="2">The sequence shown here is derived from an EMBL/GenBank/DDBJ whole genome shotgun (WGS) entry which is preliminary data.</text>
</comment>
<dbReference type="PANTHER" id="PTHR31639:SF237">
    <property type="entry name" value="F-BOX DOMAIN-CONTAINING PROTEIN"/>
    <property type="match status" value="1"/>
</dbReference>
<dbReference type="InterPro" id="IPR001810">
    <property type="entry name" value="F-box_dom"/>
</dbReference>
<dbReference type="Gene3D" id="3.80.10.10">
    <property type="entry name" value="Ribonuclease Inhibitor"/>
    <property type="match status" value="1"/>
</dbReference>
<evidence type="ECO:0000259" key="1">
    <source>
        <dbReference type="PROSITE" id="PS50181"/>
    </source>
</evidence>
<dbReference type="CDD" id="cd22160">
    <property type="entry name" value="F-box_AtFBL13-like"/>
    <property type="match status" value="1"/>
</dbReference>
<dbReference type="SUPFAM" id="SSF52047">
    <property type="entry name" value="RNI-like"/>
    <property type="match status" value="1"/>
</dbReference>
<reference evidence="2 3" key="1">
    <citation type="journal article" date="2020" name="IScience">
        <title>Genome Sequencing of the Endangered Kingdonia uniflora (Circaeasteraceae, Ranunculales) Reveals Potential Mechanisms of Evolutionary Specialization.</title>
        <authorList>
            <person name="Sun Y."/>
            <person name="Deng T."/>
            <person name="Zhang A."/>
            <person name="Moore M.J."/>
            <person name="Landis J.B."/>
            <person name="Lin N."/>
            <person name="Zhang H."/>
            <person name="Zhang X."/>
            <person name="Huang J."/>
            <person name="Zhang X."/>
            <person name="Sun H."/>
            <person name="Wang H."/>
        </authorList>
    </citation>
    <scope>NUCLEOTIDE SEQUENCE [LARGE SCALE GENOMIC DNA]</scope>
    <source>
        <strain evidence="2">TB1705</strain>
        <tissue evidence="2">Leaf</tissue>
    </source>
</reference>
<dbReference type="SUPFAM" id="SSF81383">
    <property type="entry name" value="F-box domain"/>
    <property type="match status" value="1"/>
</dbReference>
<dbReference type="PROSITE" id="PS50181">
    <property type="entry name" value="FBOX"/>
    <property type="match status" value="1"/>
</dbReference>
<name>A0A7J7MNI4_9MAGN</name>
<dbReference type="Pfam" id="PF00646">
    <property type="entry name" value="F-box"/>
    <property type="match status" value="1"/>
</dbReference>
<organism evidence="2 3">
    <name type="scientific">Kingdonia uniflora</name>
    <dbReference type="NCBI Taxonomy" id="39325"/>
    <lineage>
        <taxon>Eukaryota</taxon>
        <taxon>Viridiplantae</taxon>
        <taxon>Streptophyta</taxon>
        <taxon>Embryophyta</taxon>
        <taxon>Tracheophyta</taxon>
        <taxon>Spermatophyta</taxon>
        <taxon>Magnoliopsida</taxon>
        <taxon>Ranunculales</taxon>
        <taxon>Circaeasteraceae</taxon>
        <taxon>Kingdonia</taxon>
    </lineage>
</organism>
<evidence type="ECO:0000313" key="3">
    <source>
        <dbReference type="Proteomes" id="UP000541444"/>
    </source>
</evidence>
<dbReference type="PANTHER" id="PTHR31639">
    <property type="entry name" value="F-BOX PROTEIN-LIKE"/>
    <property type="match status" value="1"/>
</dbReference>
<dbReference type="InterPro" id="IPR032675">
    <property type="entry name" value="LRR_dom_sf"/>
</dbReference>
<dbReference type="Pfam" id="PF24758">
    <property type="entry name" value="LRR_At5g56370"/>
    <property type="match status" value="1"/>
</dbReference>
<dbReference type="InterPro" id="IPR036047">
    <property type="entry name" value="F-box-like_dom_sf"/>
</dbReference>
<keyword evidence="3" id="KW-1185">Reference proteome</keyword>
<dbReference type="AlphaFoldDB" id="A0A7J7MNI4"/>
<feature type="domain" description="F-box" evidence="1">
    <location>
        <begin position="5"/>
        <end position="39"/>
    </location>
</feature>
<sequence length="360" mass="41405">MGVFFDYISNLPDDVIERILLVLPIIDVVRMSVLSKKWRFKWASLPQLVFDKQCFAHPSKVQTILIEQLVKNIDRVLLLHTGPIQRFKLSHKDLLWVPEIDGWILHLSRIKVEEVVINIWKGGMYKLPSHLFSCQHLNHLELYNCTFTLPRTLRGFVLLQTLDLQYFTVTDDILENVISNCPLLKRLILKYFHNSELKINARKLCFLELEARDIAQEDQLVVSVGLKCLSLDVNFTSTEDILAAIGILRRMPNLQELKLQARYTAEESIVESIIDVFKGLDNLNCSLNHLQHIEINGISGIKTELEVIEILLARAMVLKKMTINLSKGIKGSGMYRELLRFRRASSEAEILLGATEFLTD</sequence>
<dbReference type="OrthoDB" id="629734at2759"/>
<dbReference type="InterPro" id="IPR055411">
    <property type="entry name" value="LRR_FXL15/At3g58940/PEG3-like"/>
</dbReference>
<dbReference type="EMBL" id="JACGCM010001343">
    <property type="protein sequence ID" value="KAF6156350.1"/>
    <property type="molecule type" value="Genomic_DNA"/>
</dbReference>
<dbReference type="Pfam" id="PF08387">
    <property type="entry name" value="FBD"/>
    <property type="match status" value="1"/>
</dbReference>
<proteinExistence type="predicted"/>
<dbReference type="InterPro" id="IPR006566">
    <property type="entry name" value="FBD"/>
</dbReference>
<dbReference type="SMART" id="SM00579">
    <property type="entry name" value="FBD"/>
    <property type="match status" value="1"/>
</dbReference>
<accession>A0A7J7MNI4</accession>
<dbReference type="SMART" id="SM00256">
    <property type="entry name" value="FBOX"/>
    <property type="match status" value="1"/>
</dbReference>
<gene>
    <name evidence="2" type="ORF">GIB67_031471</name>
</gene>